<protein>
    <submittedName>
        <fullName evidence="1">Phage tail protein</fullName>
    </submittedName>
</protein>
<dbReference type="EMBL" id="NSDJ01000002">
    <property type="protein sequence ID" value="RKF66331.1"/>
    <property type="molecule type" value="Genomic_DNA"/>
</dbReference>
<name>A0ABX9PN73_9GAMM</name>
<comment type="caution">
    <text evidence="1">The sequence shown here is derived from an EMBL/GenBank/DDBJ whole genome shotgun (WGS) entry which is preliminary data.</text>
</comment>
<dbReference type="Proteomes" id="UP000284853">
    <property type="component" value="Unassembled WGS sequence"/>
</dbReference>
<sequence>MAIETFTWYPRVNAEADVKHRVRKASFGDGYTQVAGDGINPRAQEWNLSFIGTEEYIQPILDFLDRMGGTKSFLWKPPLNPLGFWRCYEYKAVPMGGDNYTLTATFEQAFKP</sequence>
<dbReference type="GeneID" id="302711741"/>
<organism evidence="1 2">
    <name type="scientific">Rahnella variigena</name>
    <dbReference type="NCBI Taxonomy" id="574964"/>
    <lineage>
        <taxon>Bacteria</taxon>
        <taxon>Pseudomonadati</taxon>
        <taxon>Pseudomonadota</taxon>
        <taxon>Gammaproteobacteria</taxon>
        <taxon>Enterobacterales</taxon>
        <taxon>Yersiniaceae</taxon>
        <taxon>Rahnella</taxon>
    </lineage>
</organism>
<dbReference type="RefSeq" id="WP_120163636.1">
    <property type="nucleotide sequence ID" value="NZ_NSDJ01000002.1"/>
</dbReference>
<keyword evidence="2" id="KW-1185">Reference proteome</keyword>
<dbReference type="Pfam" id="PF05939">
    <property type="entry name" value="Phage_min_tail"/>
    <property type="match status" value="1"/>
</dbReference>
<accession>A0ABX9PN73</accession>
<proteinExistence type="predicted"/>
<evidence type="ECO:0000313" key="2">
    <source>
        <dbReference type="Proteomes" id="UP000284853"/>
    </source>
</evidence>
<evidence type="ECO:0000313" key="1">
    <source>
        <dbReference type="EMBL" id="RKF66331.1"/>
    </source>
</evidence>
<dbReference type="InterPro" id="IPR010265">
    <property type="entry name" value="Phage_lambda_TipM"/>
</dbReference>
<reference evidence="1 2" key="1">
    <citation type="submission" date="2017-08" db="EMBL/GenBank/DDBJ databases">
        <title>Comparative genomics of bacteria isolated from necrotic lesions of AOD affected trees.</title>
        <authorList>
            <person name="Doonan J."/>
            <person name="Denman S."/>
            <person name="Mcdonald J.E."/>
        </authorList>
    </citation>
    <scope>NUCLEOTIDE SEQUENCE [LARGE SCALE GENOMIC DNA]</scope>
    <source>
        <strain evidence="1 2">CIP 105588</strain>
    </source>
</reference>
<gene>
    <name evidence="1" type="ORF">CKQ54_23345</name>
</gene>